<dbReference type="Proteomes" id="UP000245202">
    <property type="component" value="Unassembled WGS sequence"/>
</dbReference>
<dbReference type="SFLD" id="SFLDG01140">
    <property type="entry name" value="C2.B:_Phosphomannomutase_and_P"/>
    <property type="match status" value="1"/>
</dbReference>
<dbReference type="Pfam" id="PF08282">
    <property type="entry name" value="Hydrolase_3"/>
    <property type="match status" value="1"/>
</dbReference>
<accession>A0A2R5F2A5</accession>
<protein>
    <submittedName>
        <fullName evidence="1">HAD family phosphatase</fullName>
    </submittedName>
</protein>
<dbReference type="GO" id="GO:0005829">
    <property type="term" value="C:cytosol"/>
    <property type="evidence" value="ECO:0007669"/>
    <property type="project" value="TreeGrafter"/>
</dbReference>
<evidence type="ECO:0000313" key="2">
    <source>
        <dbReference type="Proteomes" id="UP000245202"/>
    </source>
</evidence>
<dbReference type="AlphaFoldDB" id="A0A2R5F2A5"/>
<name>A0A2R5F2A5_9BACL</name>
<dbReference type="Gene3D" id="3.40.50.1000">
    <property type="entry name" value="HAD superfamily/HAD-like"/>
    <property type="match status" value="1"/>
</dbReference>
<dbReference type="PANTHER" id="PTHR10000:SF55">
    <property type="entry name" value="5-AMINO-6-(5-PHOSPHO-D-RIBITYLAMINO)URACIL PHOSPHATASE YCSE"/>
    <property type="match status" value="1"/>
</dbReference>
<comment type="caution">
    <text evidence="1">The sequence shown here is derived from an EMBL/GenBank/DDBJ whole genome shotgun (WGS) entry which is preliminary data.</text>
</comment>
<dbReference type="SFLD" id="SFLDS00003">
    <property type="entry name" value="Haloacid_Dehalogenase"/>
    <property type="match status" value="1"/>
</dbReference>
<dbReference type="InterPro" id="IPR023214">
    <property type="entry name" value="HAD_sf"/>
</dbReference>
<proteinExistence type="predicted"/>
<sequence length="252" mass="27988">MTNYKLLALDMDGTLLNELSEISAENAKWIGKALDAGVTVSFSTGRGFESALPFAEQLGLTTPMITVNGGEVWSRPHVLHKRTELSSIYVQRLHELALQYPEVWYWAYTTQRIYNKERWFGQDEKYEDFHWLKFGYYTEDDRAREAILAETSTWGAFEITNSSPHNIELNPLGVSKASALRELCALLGIEMSQVIAAGDSLNDIAAIREAGLGVAMGNAQQVVKEAADAVTLTNDENGVAEIIKKYIFGGES</sequence>
<dbReference type="InterPro" id="IPR036412">
    <property type="entry name" value="HAD-like_sf"/>
</dbReference>
<reference evidence="1 2" key="1">
    <citation type="submission" date="2017-08" db="EMBL/GenBank/DDBJ databases">
        <title>Substantial Increase in Enzyme Production by Combined Drug-Resistance Mutations in Paenibacillus agaridevorans.</title>
        <authorList>
            <person name="Tanaka Y."/>
            <person name="Funane K."/>
            <person name="Hosaka T."/>
            <person name="Shiwa Y."/>
            <person name="Fujita N."/>
            <person name="Miyazaki T."/>
            <person name="Yoshikawa H."/>
            <person name="Murakami K."/>
            <person name="Kasahara K."/>
            <person name="Inaoka T."/>
            <person name="Hiraga Y."/>
            <person name="Ochi K."/>
        </authorList>
    </citation>
    <scope>NUCLEOTIDE SEQUENCE [LARGE SCALE GENOMIC DNA]</scope>
    <source>
        <strain evidence="1 2">T-3040</strain>
    </source>
</reference>
<dbReference type="GO" id="GO:0000287">
    <property type="term" value="F:magnesium ion binding"/>
    <property type="evidence" value="ECO:0007669"/>
    <property type="project" value="TreeGrafter"/>
</dbReference>
<organism evidence="1 2">
    <name type="scientific">Paenibacillus agaridevorans</name>
    <dbReference type="NCBI Taxonomy" id="171404"/>
    <lineage>
        <taxon>Bacteria</taxon>
        <taxon>Bacillati</taxon>
        <taxon>Bacillota</taxon>
        <taxon>Bacilli</taxon>
        <taxon>Bacillales</taxon>
        <taxon>Paenibacillaceae</taxon>
        <taxon>Paenibacillus</taxon>
    </lineage>
</organism>
<dbReference type="PROSITE" id="PS01228">
    <property type="entry name" value="COF_1"/>
    <property type="match status" value="1"/>
</dbReference>
<keyword evidence="2" id="KW-1185">Reference proteome</keyword>
<dbReference type="EMBL" id="BDQX01000281">
    <property type="protein sequence ID" value="GBG09961.1"/>
    <property type="molecule type" value="Genomic_DNA"/>
</dbReference>
<dbReference type="CDD" id="cd07516">
    <property type="entry name" value="HAD_Pase"/>
    <property type="match status" value="1"/>
</dbReference>
<gene>
    <name evidence="1" type="ORF">PAT3040_04644</name>
</gene>
<dbReference type="Gene3D" id="3.30.1240.10">
    <property type="match status" value="1"/>
</dbReference>
<dbReference type="GO" id="GO:0016791">
    <property type="term" value="F:phosphatase activity"/>
    <property type="evidence" value="ECO:0007669"/>
    <property type="project" value="TreeGrafter"/>
</dbReference>
<dbReference type="SUPFAM" id="SSF56784">
    <property type="entry name" value="HAD-like"/>
    <property type="match status" value="1"/>
</dbReference>
<dbReference type="InterPro" id="IPR006379">
    <property type="entry name" value="HAD-SF_hydro_IIB"/>
</dbReference>
<dbReference type="NCBIfam" id="TIGR01484">
    <property type="entry name" value="HAD-SF-IIB"/>
    <property type="match status" value="1"/>
</dbReference>
<dbReference type="RefSeq" id="WP_108994558.1">
    <property type="nucleotide sequence ID" value="NZ_BDQX01000281.1"/>
</dbReference>
<dbReference type="PANTHER" id="PTHR10000">
    <property type="entry name" value="PHOSPHOSERINE PHOSPHATASE"/>
    <property type="match status" value="1"/>
</dbReference>
<evidence type="ECO:0000313" key="1">
    <source>
        <dbReference type="EMBL" id="GBG09961.1"/>
    </source>
</evidence>